<reference evidence="1" key="1">
    <citation type="submission" date="2023-11" db="EMBL/GenBank/DDBJ databases">
        <authorList>
            <person name="Poullet M."/>
        </authorList>
    </citation>
    <scope>NUCLEOTIDE SEQUENCE</scope>
    <source>
        <strain evidence="1">E1834</strain>
    </source>
</reference>
<evidence type="ECO:0000313" key="1">
    <source>
        <dbReference type="EMBL" id="CAK5035569.1"/>
    </source>
</evidence>
<accession>A0ACB0Y7Q2</accession>
<protein>
    <submittedName>
        <fullName evidence="1">Uncharacterized protein</fullName>
    </submittedName>
</protein>
<name>A0ACB0Y7Q2_MELEN</name>
<proteinExistence type="predicted"/>
<comment type="caution">
    <text evidence="1">The sequence shown here is derived from an EMBL/GenBank/DDBJ whole genome shotgun (WGS) entry which is preliminary data.</text>
</comment>
<sequence>MGNVCSCLKREEDNQEAGIIENMEEGNVGNEILEENLEDFQNEEVLQDAVNLPVPDFEVNQLAIYLAAIDNQDFGALDPTPGFFPIFGYTPDGEGCLHLIVTKILYYKPDEALVGNCDTMVKDSYMIAEVFIRTHLIELGIDFSRTCHFFGHIYPVSFLKYSLNCLKNTRINSDFKLFENNPRKYPNQTQKTCLFGQWTSNQIPLKILSV</sequence>
<organism evidence="1 2">
    <name type="scientific">Meloidogyne enterolobii</name>
    <name type="common">Root-knot nematode worm</name>
    <name type="synonym">Meloidogyne mayaguensis</name>
    <dbReference type="NCBI Taxonomy" id="390850"/>
    <lineage>
        <taxon>Eukaryota</taxon>
        <taxon>Metazoa</taxon>
        <taxon>Ecdysozoa</taxon>
        <taxon>Nematoda</taxon>
        <taxon>Chromadorea</taxon>
        <taxon>Rhabditida</taxon>
        <taxon>Tylenchina</taxon>
        <taxon>Tylenchomorpha</taxon>
        <taxon>Tylenchoidea</taxon>
        <taxon>Meloidogynidae</taxon>
        <taxon>Meloidogyninae</taxon>
        <taxon>Meloidogyne</taxon>
    </lineage>
</organism>
<gene>
    <name evidence="1" type="ORF">MENTE1834_LOCUS8793</name>
</gene>
<evidence type="ECO:0000313" key="2">
    <source>
        <dbReference type="Proteomes" id="UP001497535"/>
    </source>
</evidence>
<dbReference type="Proteomes" id="UP001497535">
    <property type="component" value="Unassembled WGS sequence"/>
</dbReference>
<dbReference type="EMBL" id="CAVMJV010000007">
    <property type="protein sequence ID" value="CAK5035569.1"/>
    <property type="molecule type" value="Genomic_DNA"/>
</dbReference>
<keyword evidence="2" id="KW-1185">Reference proteome</keyword>